<dbReference type="InterPro" id="IPR029498">
    <property type="entry name" value="HeLo_dom"/>
</dbReference>
<dbReference type="InterPro" id="IPR038305">
    <property type="entry name" value="HeLo_sf"/>
</dbReference>
<proteinExistence type="predicted"/>
<evidence type="ECO:0000256" key="1">
    <source>
        <dbReference type="SAM" id="MobiDB-lite"/>
    </source>
</evidence>
<feature type="region of interest" description="Disordered" evidence="1">
    <location>
        <begin position="938"/>
        <end position="998"/>
    </location>
</feature>
<comment type="caution">
    <text evidence="3">The sequence shown here is derived from an EMBL/GenBank/DDBJ whole genome shotgun (WGS) entry which is preliminary data.</text>
</comment>
<keyword evidence="3" id="KW-0034">Amyloid</keyword>
<evidence type="ECO:0000313" key="4">
    <source>
        <dbReference type="Proteomes" id="UP001302126"/>
    </source>
</evidence>
<organism evidence="3 4">
    <name type="scientific">Podospora australis</name>
    <dbReference type="NCBI Taxonomy" id="1536484"/>
    <lineage>
        <taxon>Eukaryota</taxon>
        <taxon>Fungi</taxon>
        <taxon>Dikarya</taxon>
        <taxon>Ascomycota</taxon>
        <taxon>Pezizomycotina</taxon>
        <taxon>Sordariomycetes</taxon>
        <taxon>Sordariomycetidae</taxon>
        <taxon>Sordariales</taxon>
        <taxon>Podosporaceae</taxon>
        <taxon>Podospora</taxon>
    </lineage>
</organism>
<reference evidence="3" key="2">
    <citation type="submission" date="2023-05" db="EMBL/GenBank/DDBJ databases">
        <authorList>
            <consortium name="Lawrence Berkeley National Laboratory"/>
            <person name="Steindorff A."/>
            <person name="Hensen N."/>
            <person name="Bonometti L."/>
            <person name="Westerberg I."/>
            <person name="Brannstrom I.O."/>
            <person name="Guillou S."/>
            <person name="Cros-Aarteil S."/>
            <person name="Calhoun S."/>
            <person name="Haridas S."/>
            <person name="Kuo A."/>
            <person name="Mondo S."/>
            <person name="Pangilinan J."/>
            <person name="Riley R."/>
            <person name="Labutti K."/>
            <person name="Andreopoulos B."/>
            <person name="Lipzen A."/>
            <person name="Chen C."/>
            <person name="Yanf M."/>
            <person name="Daum C."/>
            <person name="Ng V."/>
            <person name="Clum A."/>
            <person name="Ohm R."/>
            <person name="Martin F."/>
            <person name="Silar P."/>
            <person name="Natvig D."/>
            <person name="Lalanne C."/>
            <person name="Gautier V."/>
            <person name="Ament-Velasquez S.L."/>
            <person name="Kruys A."/>
            <person name="Hutchinson M.I."/>
            <person name="Powell A.J."/>
            <person name="Barry K."/>
            <person name="Miller A.N."/>
            <person name="Grigoriev I.V."/>
            <person name="Debuchy R."/>
            <person name="Gladieux P."/>
            <person name="Thoren M.H."/>
            <person name="Johannesson H."/>
        </authorList>
    </citation>
    <scope>NUCLEOTIDE SEQUENCE</scope>
    <source>
        <strain evidence="3">PSN309</strain>
    </source>
</reference>
<keyword evidence="3" id="KW-0640">Prion</keyword>
<evidence type="ECO:0000313" key="3">
    <source>
        <dbReference type="EMBL" id="KAK4186172.1"/>
    </source>
</evidence>
<dbReference type="PANTHER" id="PTHR46411:SF2">
    <property type="entry name" value="AAA+ ATPASE DOMAIN-CONTAINING PROTEIN"/>
    <property type="match status" value="1"/>
</dbReference>
<reference evidence="3" key="1">
    <citation type="journal article" date="2023" name="Mol. Phylogenet. Evol.">
        <title>Genome-scale phylogeny and comparative genomics of the fungal order Sordariales.</title>
        <authorList>
            <person name="Hensen N."/>
            <person name="Bonometti L."/>
            <person name="Westerberg I."/>
            <person name="Brannstrom I.O."/>
            <person name="Guillou S."/>
            <person name="Cros-Aarteil S."/>
            <person name="Calhoun S."/>
            <person name="Haridas S."/>
            <person name="Kuo A."/>
            <person name="Mondo S."/>
            <person name="Pangilinan J."/>
            <person name="Riley R."/>
            <person name="LaButti K."/>
            <person name="Andreopoulos B."/>
            <person name="Lipzen A."/>
            <person name="Chen C."/>
            <person name="Yan M."/>
            <person name="Daum C."/>
            <person name="Ng V."/>
            <person name="Clum A."/>
            <person name="Steindorff A."/>
            <person name="Ohm R.A."/>
            <person name="Martin F."/>
            <person name="Silar P."/>
            <person name="Natvig D.O."/>
            <person name="Lalanne C."/>
            <person name="Gautier V."/>
            <person name="Ament-Velasquez S.L."/>
            <person name="Kruys A."/>
            <person name="Hutchinson M.I."/>
            <person name="Powell A.J."/>
            <person name="Barry K."/>
            <person name="Miller A.N."/>
            <person name="Grigoriev I.V."/>
            <person name="Debuchy R."/>
            <person name="Gladieux P."/>
            <person name="Hiltunen Thoren M."/>
            <person name="Johannesson H."/>
        </authorList>
    </citation>
    <scope>NUCLEOTIDE SEQUENCE</scope>
    <source>
        <strain evidence="3">PSN309</strain>
    </source>
</reference>
<dbReference type="Pfam" id="PF14479">
    <property type="entry name" value="HeLo"/>
    <property type="match status" value="1"/>
</dbReference>
<dbReference type="Gene3D" id="1.20.120.1020">
    <property type="entry name" value="Prion-inhibition and propagation, HeLo domain"/>
    <property type="match status" value="1"/>
</dbReference>
<dbReference type="AlphaFoldDB" id="A0AAN7AHI4"/>
<evidence type="ECO:0000259" key="2">
    <source>
        <dbReference type="Pfam" id="PF14479"/>
    </source>
</evidence>
<feature type="compositionally biased region" description="Polar residues" evidence="1">
    <location>
        <begin position="938"/>
        <end position="956"/>
    </location>
</feature>
<feature type="domain" description="Prion-inhibition and propagation HeLo" evidence="2">
    <location>
        <begin position="5"/>
        <end position="186"/>
    </location>
</feature>
<keyword evidence="4" id="KW-1185">Reference proteome</keyword>
<dbReference type="EMBL" id="MU864429">
    <property type="protein sequence ID" value="KAK4186172.1"/>
    <property type="molecule type" value="Genomic_DNA"/>
</dbReference>
<dbReference type="Proteomes" id="UP001302126">
    <property type="component" value="Unassembled WGS sequence"/>
</dbReference>
<protein>
    <submittedName>
        <fullName evidence="3">Prion-inhibition and propagation-domain-containing protein</fullName>
    </submittedName>
</protein>
<accession>A0AAN7AHI4</accession>
<gene>
    <name evidence="3" type="ORF">QBC35DRAFT_475640</name>
</gene>
<sequence length="1007" mass="114116">MEAAGLAFGVAGLAGLFTSCLDCFNLVQQGRYMDSEYFILETKFMNQRLRLETWGRACPPQRQKSWIRGRVGSVVAKQQTHSTNLGLQVLSTSSTTSNKTDLVVKSGEGISRRAATMPAMALRSTTFSTKCRWAISDRAKFTVSVQHLRDLNDDLDAITAGMNVPNRQRAFIQEEVGILTDEEELGAIEAARIGQKDPVADAASLRLCQLQGHDDLERLIDVEKVETTDNGDHYVEGGLVDSGDEDDSWEVLAKRSAHGTSSEKMFSQTLYRIRCPDLSDSHSLFFDEPNYVPGNGTKQWLIIDETAIPSKQFIYLVSDSLCEALKSFNLKHKPPMFRPGMELGVPFDWFYHNKYLIKSAEKTLQRPLTRDQAVGQILLDYIREWMGDAYRNMSQLGELPSWEYLPILFRPGCLLQEYPQDGLEELRAVVQTRPGGFTQSPGSCDAIFEIPVARMTTRSDGKPVYTEHRKVQITRSVYDKATETGKLDPTKLPVSSLDPSFPFSDLWLRFLIRRGKKYEELRTGLHVVTYYDSSIENTTGEYLIHQNTWVKGKSTASEAITAPFEGWELLAGTTDLKAPDSSEPQINVEHDPEPTDEDYRLACLPPFIHGFHLRDHVWRKLAVDSIRAVSSSLADIEKIVASEPSMDLLKTLFGNYARKDWSVTGHEPDSQKPMSTIGISVIGAAYREGMEALSYFTKRPLYRVRLCQETTARGVENVYKKAAAACVQWGCIAVLEDWIETYFTFAGASQRLNLLVTPTLRFIEAFKGIVVIPKPTEDALIDPRLVPYFCMEFTFTFRDDTADSREQLWRKGISSRFGSYKFDSAQPDEHILELSQLKIPWESIRSIIDAVVHRERGINWELMKGLAKKQAKDREPKIPAPYPYPPYGQLYGQQQQPPMEHQLLSTDFKAHMSDQIRLNRKTLHAYILFNPVLIKAQGSNGKRSSRINRPSTSGIPSQLAPRQPMNEVDETQNKPCGRHPTQEQSKNHPKNFQRDRSERVFRIYNLA</sequence>
<dbReference type="PANTHER" id="PTHR46411">
    <property type="entry name" value="FAMILY ATPASE, PUTATIVE-RELATED"/>
    <property type="match status" value="1"/>
</dbReference>
<name>A0AAN7AHI4_9PEZI</name>